<dbReference type="InterPro" id="IPR017853">
    <property type="entry name" value="GH"/>
</dbReference>
<dbReference type="Pfam" id="PF00128">
    <property type="entry name" value="Alpha-amylase"/>
    <property type="match status" value="1"/>
</dbReference>
<name>A0A6L2PWG3_COPFO</name>
<evidence type="ECO:0000313" key="4">
    <source>
        <dbReference type="Proteomes" id="UP000502823"/>
    </source>
</evidence>
<reference evidence="4" key="1">
    <citation type="submission" date="2020-01" db="EMBL/GenBank/DDBJ databases">
        <title>Draft genome sequence of the Termite Coptotermes fromosanus.</title>
        <authorList>
            <person name="Itakura S."/>
            <person name="Yosikawa Y."/>
            <person name="Umezawa K."/>
        </authorList>
    </citation>
    <scope>NUCLEOTIDE SEQUENCE [LARGE SCALE GENOMIC DNA]</scope>
</reference>
<dbReference type="InParanoid" id="A0A6L2PWG3"/>
<evidence type="ECO:0000313" key="3">
    <source>
        <dbReference type="EMBL" id="GFG36869.1"/>
    </source>
</evidence>
<dbReference type="Proteomes" id="UP000502823">
    <property type="component" value="Unassembled WGS sequence"/>
</dbReference>
<dbReference type="SUPFAM" id="SSF51445">
    <property type="entry name" value="(Trans)glycosidases"/>
    <property type="match status" value="1"/>
</dbReference>
<dbReference type="AlphaFoldDB" id="A0A6L2PWG3"/>
<organism evidence="3 4">
    <name type="scientific">Coptotermes formosanus</name>
    <name type="common">Formosan subterranean termite</name>
    <dbReference type="NCBI Taxonomy" id="36987"/>
    <lineage>
        <taxon>Eukaryota</taxon>
        <taxon>Metazoa</taxon>
        <taxon>Ecdysozoa</taxon>
        <taxon>Arthropoda</taxon>
        <taxon>Hexapoda</taxon>
        <taxon>Insecta</taxon>
        <taxon>Pterygota</taxon>
        <taxon>Neoptera</taxon>
        <taxon>Polyneoptera</taxon>
        <taxon>Dictyoptera</taxon>
        <taxon>Blattodea</taxon>
        <taxon>Blattoidea</taxon>
        <taxon>Termitoidae</taxon>
        <taxon>Rhinotermitidae</taxon>
        <taxon>Coptotermes</taxon>
    </lineage>
</organism>
<dbReference type="InterPro" id="IPR006047">
    <property type="entry name" value="GH13_cat_dom"/>
</dbReference>
<dbReference type="OrthoDB" id="1740265at2759"/>
<dbReference type="PANTHER" id="PTHR10357:SF179">
    <property type="entry name" value="NEUTRAL AND BASIC AMINO ACID TRANSPORT PROTEIN RBAT"/>
    <property type="match status" value="1"/>
</dbReference>
<dbReference type="PANTHER" id="PTHR10357">
    <property type="entry name" value="ALPHA-AMYLASE FAMILY MEMBER"/>
    <property type="match status" value="1"/>
</dbReference>
<accession>A0A6L2PWG3</accession>
<dbReference type="GO" id="GO:0005975">
    <property type="term" value="P:carbohydrate metabolic process"/>
    <property type="evidence" value="ECO:0007669"/>
    <property type="project" value="InterPro"/>
</dbReference>
<evidence type="ECO:0000256" key="1">
    <source>
        <dbReference type="SAM" id="MobiDB-lite"/>
    </source>
</evidence>
<proteinExistence type="predicted"/>
<feature type="region of interest" description="Disordered" evidence="1">
    <location>
        <begin position="171"/>
        <end position="197"/>
    </location>
</feature>
<dbReference type="EMBL" id="BLKM01009497">
    <property type="protein sequence ID" value="GFG36869.1"/>
    <property type="molecule type" value="Genomic_DNA"/>
</dbReference>
<evidence type="ECO:0000259" key="2">
    <source>
        <dbReference type="Pfam" id="PF00128"/>
    </source>
</evidence>
<gene>
    <name evidence="3" type="ORF">Cfor_08679</name>
</gene>
<sequence length="197" mass="21587">MHCGITGGGKSFTKGAIKPMRSLPGLQVSGLKSDVWQCHNGDQSAELSHTEFLYRHTVSDLRIVTAEAYASVEETMAYCGNDTNPGAHFTFNFNLVSRPTSVQDFDNLVHQWVDNVPKGKQPNRVAGNHENPRVATRYGPAMVDAVNMLVTLLPGTPVTYNGEEIGMTDLAMESPNDSRDPERTPFQWDDSTSAGML</sequence>
<protein>
    <recommendedName>
        <fullName evidence="2">Glycosyl hydrolase family 13 catalytic domain-containing protein</fullName>
    </recommendedName>
</protein>
<dbReference type="Gene3D" id="3.20.20.80">
    <property type="entry name" value="Glycosidases"/>
    <property type="match status" value="1"/>
</dbReference>
<feature type="domain" description="Glycosyl hydrolase family 13 catalytic" evidence="2">
    <location>
        <begin position="60"/>
        <end position="195"/>
    </location>
</feature>
<keyword evidence="4" id="KW-1185">Reference proteome</keyword>
<comment type="caution">
    <text evidence="3">The sequence shown here is derived from an EMBL/GenBank/DDBJ whole genome shotgun (WGS) entry which is preliminary data.</text>
</comment>